<evidence type="ECO:0000313" key="5">
    <source>
        <dbReference type="Proteomes" id="UP000001661"/>
    </source>
</evidence>
<dbReference type="eggNOG" id="COG0834">
    <property type="taxonomic scope" value="Bacteria"/>
</dbReference>
<dbReference type="PANTHER" id="PTHR35936">
    <property type="entry name" value="MEMBRANE-BOUND LYTIC MUREIN TRANSGLYCOSYLASE F"/>
    <property type="match status" value="1"/>
</dbReference>
<proteinExistence type="predicted"/>
<feature type="signal peptide" evidence="2">
    <location>
        <begin position="1"/>
        <end position="25"/>
    </location>
</feature>
<dbReference type="OrthoDB" id="8613538at2"/>
<sequence>MNKKSLLVTILALTMVVAMTTATMAGFFDWLSGDGDVNKKNEKVITVGTGGTYNPWCFKKNDKLQGFEVDVWNEIAKRTGYKVEFKVSQFSGLMGMLDAGKIDTVAHQMSITPARSEKYNFTTPYAYSKYDFIIRKDSSYKTPEDLKGKKVGAWLGGNGERTLEKLNKKRNLNLNMKLYDGAPLEKLVETGRLDACWQAAIKSQTVIEQGNLDLQLMGANTKVGTEVNAYPFVKGTDSQKIIEEINKVIKEMHKDGTLSKLSMKWFGLDTTQK</sequence>
<dbReference type="Pfam" id="PF00497">
    <property type="entry name" value="SBP_bac_3"/>
    <property type="match status" value="1"/>
</dbReference>
<evidence type="ECO:0000256" key="1">
    <source>
        <dbReference type="ARBA" id="ARBA00022729"/>
    </source>
</evidence>
<dbReference type="EMBL" id="CP002105">
    <property type="protein sequence ID" value="ADL13773.1"/>
    <property type="molecule type" value="Genomic_DNA"/>
</dbReference>
<gene>
    <name evidence="4" type="ordered locus">Acear_2289</name>
</gene>
<keyword evidence="1 2" id="KW-0732">Signal</keyword>
<evidence type="ECO:0000313" key="4">
    <source>
        <dbReference type="EMBL" id="ADL13773.1"/>
    </source>
</evidence>
<dbReference type="SUPFAM" id="SSF53850">
    <property type="entry name" value="Periplasmic binding protein-like II"/>
    <property type="match status" value="1"/>
</dbReference>
<organism evidence="4 5">
    <name type="scientific">Acetohalobium arabaticum (strain ATCC 49924 / DSM 5501 / Z-7288)</name>
    <dbReference type="NCBI Taxonomy" id="574087"/>
    <lineage>
        <taxon>Bacteria</taxon>
        <taxon>Bacillati</taxon>
        <taxon>Bacillota</taxon>
        <taxon>Clostridia</taxon>
        <taxon>Halanaerobiales</taxon>
        <taxon>Halobacteroidaceae</taxon>
        <taxon>Acetohalobium</taxon>
    </lineage>
</organism>
<protein>
    <submittedName>
        <fullName evidence="4">Amino acid ABC transporter substrate-binding protein, PAAT family</fullName>
    </submittedName>
</protein>
<dbReference type="KEGG" id="aar:Acear_2289"/>
<feature type="domain" description="Solute-binding protein family 3/N-terminal" evidence="3">
    <location>
        <begin position="44"/>
        <end position="269"/>
    </location>
</feature>
<keyword evidence="5" id="KW-1185">Reference proteome</keyword>
<name>D9QUH2_ACEAZ</name>
<dbReference type="RefSeq" id="WP_013279214.1">
    <property type="nucleotide sequence ID" value="NC_014378.1"/>
</dbReference>
<evidence type="ECO:0000259" key="3">
    <source>
        <dbReference type="SMART" id="SM00062"/>
    </source>
</evidence>
<dbReference type="Gene3D" id="3.40.190.10">
    <property type="entry name" value="Periplasmic binding protein-like II"/>
    <property type="match status" value="2"/>
</dbReference>
<dbReference type="SMART" id="SM00062">
    <property type="entry name" value="PBPb"/>
    <property type="match status" value="1"/>
</dbReference>
<dbReference type="InterPro" id="IPR001638">
    <property type="entry name" value="Solute-binding_3/MltF_N"/>
</dbReference>
<reference evidence="4 5" key="1">
    <citation type="journal article" date="2010" name="Stand. Genomic Sci.">
        <title>Complete genome sequence of Acetohalobium arabaticum type strain (Z-7288).</title>
        <authorList>
            <person name="Sikorski J."/>
            <person name="Lapidus A."/>
            <person name="Chertkov O."/>
            <person name="Lucas S."/>
            <person name="Copeland A."/>
            <person name="Glavina Del Rio T."/>
            <person name="Nolan M."/>
            <person name="Tice H."/>
            <person name="Cheng J.F."/>
            <person name="Han C."/>
            <person name="Brambilla E."/>
            <person name="Pitluck S."/>
            <person name="Liolios K."/>
            <person name="Ivanova N."/>
            <person name="Mavromatis K."/>
            <person name="Mikhailova N."/>
            <person name="Pati A."/>
            <person name="Bruce D."/>
            <person name="Detter C."/>
            <person name="Tapia R."/>
            <person name="Goodwin L."/>
            <person name="Chen A."/>
            <person name="Palaniappan K."/>
            <person name="Land M."/>
            <person name="Hauser L."/>
            <person name="Chang Y.J."/>
            <person name="Jeffries C.D."/>
            <person name="Rohde M."/>
            <person name="Goker M."/>
            <person name="Spring S."/>
            <person name="Woyke T."/>
            <person name="Bristow J."/>
            <person name="Eisen J.A."/>
            <person name="Markowitz V."/>
            <person name="Hugenholtz P."/>
            <person name="Kyrpides N.C."/>
            <person name="Klenk H.P."/>
        </authorList>
    </citation>
    <scope>NUCLEOTIDE SEQUENCE [LARGE SCALE GENOMIC DNA]</scope>
    <source>
        <strain evidence="5">ATCC 49924 / DSM 5501 / Z-7288</strain>
    </source>
</reference>
<dbReference type="PANTHER" id="PTHR35936:SF19">
    <property type="entry name" value="AMINO-ACID-BINDING PROTEIN YXEM-RELATED"/>
    <property type="match status" value="1"/>
</dbReference>
<dbReference type="HOGENOM" id="CLU_019602_18_5_9"/>
<feature type="chain" id="PRO_5038593939" evidence="2">
    <location>
        <begin position="26"/>
        <end position="273"/>
    </location>
</feature>
<dbReference type="AlphaFoldDB" id="D9QUH2"/>
<dbReference type="Proteomes" id="UP000001661">
    <property type="component" value="Chromosome"/>
</dbReference>
<evidence type="ECO:0000256" key="2">
    <source>
        <dbReference type="SAM" id="SignalP"/>
    </source>
</evidence>
<dbReference type="STRING" id="574087.Acear_2289"/>
<accession>D9QUH2</accession>